<keyword evidence="4 7" id="KW-0812">Transmembrane</keyword>
<dbReference type="PROSITE" id="PS50928">
    <property type="entry name" value="ABC_TM1"/>
    <property type="match status" value="1"/>
</dbReference>
<accession>A0A934J4W1</accession>
<dbReference type="RefSeq" id="WP_199017912.1">
    <property type="nucleotide sequence ID" value="NZ_JAELUP010000007.1"/>
</dbReference>
<evidence type="ECO:0000259" key="8">
    <source>
        <dbReference type="PROSITE" id="PS50928"/>
    </source>
</evidence>
<protein>
    <submittedName>
        <fullName evidence="9">Carbohydrate ABC transporter permease</fullName>
    </submittedName>
</protein>
<sequence>MKSHERGILSRYDFNRLNVKLIYGFMVLITVVMVITMLYPIFSTLFNAVKSNQEVNSFPPHFLPQGSWHWENFTKGWNYIPLPTFLKNTLLIFVGNMVATVVVTGMAAYSLSRLRLPKKQLISFFFMMTLFIPPTTYLIPNFLNLQDLGLLNSYWAFWLPAGANAYYLLLLKSFFDSLHSELFEAGRIDGASELRCFLQIAIPLSIPIFSTLAIFVFSTAWNEWFWPSMVMHSDKMYPLATAIYKYIVNARMLDLNIRFSILTMIMLPPIVVFLLFQRFIIGGLHLGGVKG</sequence>
<proteinExistence type="inferred from homology"/>
<feature type="transmembrane region" description="Helical" evidence="7">
    <location>
        <begin position="121"/>
        <end position="143"/>
    </location>
</feature>
<evidence type="ECO:0000256" key="5">
    <source>
        <dbReference type="ARBA" id="ARBA00022989"/>
    </source>
</evidence>
<gene>
    <name evidence="9" type="ORF">JFN88_03505</name>
</gene>
<evidence type="ECO:0000313" key="9">
    <source>
        <dbReference type="EMBL" id="MBJ6360388.1"/>
    </source>
</evidence>
<dbReference type="GO" id="GO:0055085">
    <property type="term" value="P:transmembrane transport"/>
    <property type="evidence" value="ECO:0007669"/>
    <property type="project" value="InterPro"/>
</dbReference>
<dbReference type="Proteomes" id="UP000640274">
    <property type="component" value="Unassembled WGS sequence"/>
</dbReference>
<dbReference type="Pfam" id="PF00528">
    <property type="entry name" value="BPD_transp_1"/>
    <property type="match status" value="1"/>
</dbReference>
<evidence type="ECO:0000256" key="4">
    <source>
        <dbReference type="ARBA" id="ARBA00022692"/>
    </source>
</evidence>
<keyword evidence="5 7" id="KW-1133">Transmembrane helix</keyword>
<evidence type="ECO:0000256" key="7">
    <source>
        <dbReference type="RuleBase" id="RU363032"/>
    </source>
</evidence>
<dbReference type="PANTHER" id="PTHR43744:SF12">
    <property type="entry name" value="ABC TRANSPORTER PERMEASE PROTEIN MG189-RELATED"/>
    <property type="match status" value="1"/>
</dbReference>
<dbReference type="GO" id="GO:0005886">
    <property type="term" value="C:plasma membrane"/>
    <property type="evidence" value="ECO:0007669"/>
    <property type="project" value="UniProtKB-SubCell"/>
</dbReference>
<feature type="transmembrane region" description="Helical" evidence="7">
    <location>
        <begin position="257"/>
        <end position="276"/>
    </location>
</feature>
<evidence type="ECO:0000256" key="2">
    <source>
        <dbReference type="ARBA" id="ARBA00022448"/>
    </source>
</evidence>
<comment type="subcellular location">
    <subcellularLocation>
        <location evidence="1 7">Cell membrane</location>
        <topology evidence="1 7">Multi-pass membrane protein</topology>
    </subcellularLocation>
</comment>
<keyword evidence="2 7" id="KW-0813">Transport</keyword>
<comment type="caution">
    <text evidence="9">The sequence shown here is derived from an EMBL/GenBank/DDBJ whole genome shotgun (WGS) entry which is preliminary data.</text>
</comment>
<dbReference type="InterPro" id="IPR000515">
    <property type="entry name" value="MetI-like"/>
</dbReference>
<keyword evidence="6 7" id="KW-0472">Membrane</keyword>
<dbReference type="SUPFAM" id="SSF161098">
    <property type="entry name" value="MetI-like"/>
    <property type="match status" value="1"/>
</dbReference>
<evidence type="ECO:0000256" key="6">
    <source>
        <dbReference type="ARBA" id="ARBA00023136"/>
    </source>
</evidence>
<feature type="transmembrane region" description="Helical" evidence="7">
    <location>
        <begin position="196"/>
        <end position="221"/>
    </location>
</feature>
<feature type="transmembrane region" description="Helical" evidence="7">
    <location>
        <begin position="155"/>
        <end position="175"/>
    </location>
</feature>
<feature type="transmembrane region" description="Helical" evidence="7">
    <location>
        <begin position="21"/>
        <end position="42"/>
    </location>
</feature>
<dbReference type="Gene3D" id="1.10.3720.10">
    <property type="entry name" value="MetI-like"/>
    <property type="match status" value="1"/>
</dbReference>
<dbReference type="CDD" id="cd06261">
    <property type="entry name" value="TM_PBP2"/>
    <property type="match status" value="1"/>
</dbReference>
<dbReference type="PANTHER" id="PTHR43744">
    <property type="entry name" value="ABC TRANSPORTER PERMEASE PROTEIN MG189-RELATED-RELATED"/>
    <property type="match status" value="1"/>
</dbReference>
<keyword evidence="10" id="KW-1185">Reference proteome</keyword>
<evidence type="ECO:0000313" key="10">
    <source>
        <dbReference type="Proteomes" id="UP000640274"/>
    </source>
</evidence>
<name>A0A934J4W1_9BACL</name>
<reference evidence="9" key="1">
    <citation type="submission" date="2020-12" db="EMBL/GenBank/DDBJ databases">
        <authorList>
            <person name="Huq M.A."/>
        </authorList>
    </citation>
    <scope>NUCLEOTIDE SEQUENCE</scope>
    <source>
        <strain evidence="9">MAHUQ-46</strain>
    </source>
</reference>
<keyword evidence="3" id="KW-1003">Cell membrane</keyword>
<feature type="transmembrane region" description="Helical" evidence="7">
    <location>
        <begin position="90"/>
        <end position="109"/>
    </location>
</feature>
<organism evidence="9 10">
    <name type="scientific">Paenibacillus roseus</name>
    <dbReference type="NCBI Taxonomy" id="2798579"/>
    <lineage>
        <taxon>Bacteria</taxon>
        <taxon>Bacillati</taxon>
        <taxon>Bacillota</taxon>
        <taxon>Bacilli</taxon>
        <taxon>Bacillales</taxon>
        <taxon>Paenibacillaceae</taxon>
        <taxon>Paenibacillus</taxon>
    </lineage>
</organism>
<dbReference type="EMBL" id="JAELUP010000007">
    <property type="protein sequence ID" value="MBJ6360388.1"/>
    <property type="molecule type" value="Genomic_DNA"/>
</dbReference>
<dbReference type="InterPro" id="IPR035906">
    <property type="entry name" value="MetI-like_sf"/>
</dbReference>
<evidence type="ECO:0000256" key="3">
    <source>
        <dbReference type="ARBA" id="ARBA00022475"/>
    </source>
</evidence>
<feature type="domain" description="ABC transmembrane type-1" evidence="8">
    <location>
        <begin position="86"/>
        <end position="276"/>
    </location>
</feature>
<evidence type="ECO:0000256" key="1">
    <source>
        <dbReference type="ARBA" id="ARBA00004651"/>
    </source>
</evidence>
<comment type="similarity">
    <text evidence="7">Belongs to the binding-protein-dependent transport system permease family.</text>
</comment>
<dbReference type="AlphaFoldDB" id="A0A934J4W1"/>